<dbReference type="OrthoDB" id="2413141at2759"/>
<dbReference type="GO" id="GO:0016075">
    <property type="term" value="P:rRNA catabolic process"/>
    <property type="evidence" value="ECO:0007669"/>
    <property type="project" value="TreeGrafter"/>
</dbReference>
<dbReference type="AlphaFoldDB" id="A0A9N9ATQ3"/>
<proteinExistence type="predicted"/>
<organism evidence="1 2">
    <name type="scientific">Ambispora leptoticha</name>
    <dbReference type="NCBI Taxonomy" id="144679"/>
    <lineage>
        <taxon>Eukaryota</taxon>
        <taxon>Fungi</taxon>
        <taxon>Fungi incertae sedis</taxon>
        <taxon>Mucoromycota</taxon>
        <taxon>Glomeromycotina</taxon>
        <taxon>Glomeromycetes</taxon>
        <taxon>Archaeosporales</taxon>
        <taxon>Ambisporaceae</taxon>
        <taxon>Ambispora</taxon>
    </lineage>
</organism>
<dbReference type="SUPFAM" id="SSF50118">
    <property type="entry name" value="Cell growth inhibitor/plasmid maintenance toxic component"/>
    <property type="match status" value="1"/>
</dbReference>
<dbReference type="GO" id="GO:0006402">
    <property type="term" value="P:mRNA catabolic process"/>
    <property type="evidence" value="ECO:0007669"/>
    <property type="project" value="TreeGrafter"/>
</dbReference>
<comment type="caution">
    <text evidence="1">The sequence shown here is derived from an EMBL/GenBank/DDBJ whole genome shotgun (WGS) entry which is preliminary data.</text>
</comment>
<dbReference type="GO" id="GO:0004521">
    <property type="term" value="F:RNA endonuclease activity"/>
    <property type="evidence" value="ECO:0007669"/>
    <property type="project" value="TreeGrafter"/>
</dbReference>
<dbReference type="PANTHER" id="PTHR33988">
    <property type="entry name" value="ENDORIBONUCLEASE MAZF-RELATED"/>
    <property type="match status" value="1"/>
</dbReference>
<protein>
    <submittedName>
        <fullName evidence="1">141_t:CDS:1</fullName>
    </submittedName>
</protein>
<dbReference type="InterPro" id="IPR003477">
    <property type="entry name" value="PemK-like"/>
</dbReference>
<evidence type="ECO:0000313" key="1">
    <source>
        <dbReference type="EMBL" id="CAG8539841.1"/>
    </source>
</evidence>
<reference evidence="1" key="1">
    <citation type="submission" date="2021-06" db="EMBL/GenBank/DDBJ databases">
        <authorList>
            <person name="Kallberg Y."/>
            <person name="Tangrot J."/>
            <person name="Rosling A."/>
        </authorList>
    </citation>
    <scope>NUCLEOTIDE SEQUENCE</scope>
    <source>
        <strain evidence="1">FL130A</strain>
    </source>
</reference>
<dbReference type="InterPro" id="IPR011067">
    <property type="entry name" value="Plasmid_toxin/cell-grow_inhib"/>
</dbReference>
<name>A0A9N9ATQ3_9GLOM</name>
<dbReference type="Proteomes" id="UP000789508">
    <property type="component" value="Unassembled WGS sequence"/>
</dbReference>
<dbReference type="Pfam" id="PF02452">
    <property type="entry name" value="PemK_toxin"/>
    <property type="match status" value="1"/>
</dbReference>
<keyword evidence="2" id="KW-1185">Reference proteome</keyword>
<accession>A0A9N9ATQ3</accession>
<dbReference type="GO" id="GO:0003677">
    <property type="term" value="F:DNA binding"/>
    <property type="evidence" value="ECO:0007669"/>
    <property type="project" value="InterPro"/>
</dbReference>
<gene>
    <name evidence="1" type="ORF">ALEPTO_LOCUS5354</name>
</gene>
<dbReference type="EMBL" id="CAJVPS010001483">
    <property type="protein sequence ID" value="CAG8539841.1"/>
    <property type="molecule type" value="Genomic_DNA"/>
</dbReference>
<evidence type="ECO:0000313" key="2">
    <source>
        <dbReference type="Proteomes" id="UP000789508"/>
    </source>
</evidence>
<sequence length="143" mass="16736">MTERMIKRGDIYKVALDLTVGREIKKTRRCVVISNNQQNQYSPLLIVIPTTSDMDKLYSWEVVFFSEGKDRKILTDQIRSVDRKRLRGGYRGQISYETLTKIEKALSIVLALRRELQGLYDLTQIPTKTLREELDRREKEKGA</sequence>
<dbReference type="Gene3D" id="2.30.30.110">
    <property type="match status" value="1"/>
</dbReference>